<proteinExistence type="predicted"/>
<feature type="transmembrane region" description="Helical" evidence="1">
    <location>
        <begin position="7"/>
        <end position="28"/>
    </location>
</feature>
<dbReference type="RefSeq" id="WP_213483644.1">
    <property type="nucleotide sequence ID" value="NZ_CAJRAY010000019.1"/>
</dbReference>
<evidence type="ECO:0000313" key="3">
    <source>
        <dbReference type="Proteomes" id="UP000681526"/>
    </source>
</evidence>
<evidence type="ECO:0000313" key="2">
    <source>
        <dbReference type="EMBL" id="CAG5080701.1"/>
    </source>
</evidence>
<organism evidence="2 3">
    <name type="scientific">Thermobacillus xylanilyticus</name>
    <dbReference type="NCBI Taxonomy" id="76633"/>
    <lineage>
        <taxon>Bacteria</taxon>
        <taxon>Bacillati</taxon>
        <taxon>Bacillota</taxon>
        <taxon>Bacilli</taxon>
        <taxon>Bacillales</taxon>
        <taxon>Paenibacillaceae</taxon>
        <taxon>Thermobacillus</taxon>
    </lineage>
</organism>
<dbReference type="Proteomes" id="UP000681526">
    <property type="component" value="Unassembled WGS sequence"/>
</dbReference>
<reference evidence="2 3" key="1">
    <citation type="submission" date="2021-04" db="EMBL/GenBank/DDBJ databases">
        <authorList>
            <person name="Rakotoarivonina H."/>
        </authorList>
    </citation>
    <scope>NUCLEOTIDE SEQUENCE [LARGE SCALE GENOMIC DNA]</scope>
    <source>
        <strain evidence="2 3">XE</strain>
    </source>
</reference>
<name>A0ABN7RSL3_THEXY</name>
<protein>
    <recommendedName>
        <fullName evidence="4">Permease</fullName>
    </recommendedName>
</protein>
<comment type="caution">
    <text evidence="2">The sequence shown here is derived from an EMBL/GenBank/DDBJ whole genome shotgun (WGS) entry which is preliminary data.</text>
</comment>
<evidence type="ECO:0000256" key="1">
    <source>
        <dbReference type="SAM" id="Phobius"/>
    </source>
</evidence>
<keyword evidence="3" id="KW-1185">Reference proteome</keyword>
<accession>A0ABN7RSL3</accession>
<keyword evidence="1" id="KW-0812">Transmembrane</keyword>
<feature type="transmembrane region" description="Helical" evidence="1">
    <location>
        <begin position="102"/>
        <end position="121"/>
    </location>
</feature>
<sequence>MLSKKLLILFGFGWLVIGGFLALVQFMTSDAKNFENFFVIASLAIISFTMADLAPHLQRKDERIQYIRQKGAFYTSILTLFYCVVLWLLTQYGNLEISVKQAVLIMLSLVSSTLFLSWFVLSRKY</sequence>
<feature type="transmembrane region" description="Helical" evidence="1">
    <location>
        <begin position="72"/>
        <end position="90"/>
    </location>
</feature>
<feature type="transmembrane region" description="Helical" evidence="1">
    <location>
        <begin position="34"/>
        <end position="51"/>
    </location>
</feature>
<keyword evidence="1" id="KW-0472">Membrane</keyword>
<keyword evidence="1" id="KW-1133">Transmembrane helix</keyword>
<evidence type="ECO:0008006" key="4">
    <source>
        <dbReference type="Google" id="ProtNLM"/>
    </source>
</evidence>
<dbReference type="EMBL" id="CAJRAY010000019">
    <property type="protein sequence ID" value="CAG5080701.1"/>
    <property type="molecule type" value="Genomic_DNA"/>
</dbReference>
<gene>
    <name evidence="2" type="primary">txxe342</name>
    <name evidence="2" type="ORF">TXXE_04430</name>
</gene>